<reference evidence="2" key="1">
    <citation type="submission" date="2021-01" db="EMBL/GenBank/DDBJ databases">
        <authorList>
            <person name="Corre E."/>
            <person name="Pelletier E."/>
            <person name="Niang G."/>
            <person name="Scheremetjew M."/>
            <person name="Finn R."/>
            <person name="Kale V."/>
            <person name="Holt S."/>
            <person name="Cochrane G."/>
            <person name="Meng A."/>
            <person name="Brown T."/>
            <person name="Cohen L."/>
        </authorList>
    </citation>
    <scope>NUCLEOTIDE SEQUENCE</scope>
    <source>
        <strain evidence="2">CCMP1594</strain>
    </source>
</reference>
<evidence type="ECO:0000313" key="2">
    <source>
        <dbReference type="EMBL" id="CAE0795584.1"/>
    </source>
</evidence>
<evidence type="ECO:0000256" key="1">
    <source>
        <dbReference type="SAM" id="MobiDB-lite"/>
    </source>
</evidence>
<dbReference type="EMBL" id="HBJA01021037">
    <property type="protein sequence ID" value="CAE0795584.1"/>
    <property type="molecule type" value="Transcribed_RNA"/>
</dbReference>
<feature type="region of interest" description="Disordered" evidence="1">
    <location>
        <begin position="44"/>
        <end position="99"/>
    </location>
</feature>
<organism evidence="2">
    <name type="scientific">Eutreptiella gymnastica</name>
    <dbReference type="NCBI Taxonomy" id="73025"/>
    <lineage>
        <taxon>Eukaryota</taxon>
        <taxon>Discoba</taxon>
        <taxon>Euglenozoa</taxon>
        <taxon>Euglenida</taxon>
        <taxon>Spirocuta</taxon>
        <taxon>Euglenophyceae</taxon>
        <taxon>Eutreptiales</taxon>
        <taxon>Eutreptiaceae</taxon>
        <taxon>Eutreptiella</taxon>
    </lineage>
</organism>
<proteinExistence type="predicted"/>
<accession>A0A7S4CFA1</accession>
<protein>
    <submittedName>
        <fullName evidence="2">Uncharacterized protein</fullName>
    </submittedName>
</protein>
<name>A0A7S4CFA1_9EUGL</name>
<gene>
    <name evidence="2" type="ORF">EGYM00163_LOCUS6703</name>
</gene>
<sequence length="99" mass="10600">MYAFGAACLNIHQERVAVLHVALAWSHSVLLQLLSCAEQTKGKAHSRSTKANWAHENATAAPAQHTQKQQDRSATPKAPRAGARKGSLCIGVSVPMDSE</sequence>
<dbReference type="AlphaFoldDB" id="A0A7S4CFA1"/>